<sequence>MSRQFLRLLTATVLALVLSTAILNVEAQSGSRLTLVRRQSQSNPTYPATPSPASATGSGSYPAMANSPGSGVYQAPHSYQISAASGNLGSSQPNPSLTSNTGSMLPTAGKSLSSMATGTGSNPDPSGMNPPALSGAGGYPTGSTPSSASGAQVSAAGGSSTAPQSTPSQTRNQRRSLNPRSSADTARQQSVLVLEN</sequence>
<evidence type="ECO:0000256" key="1">
    <source>
        <dbReference type="SAM" id="MobiDB-lite"/>
    </source>
</evidence>
<organism evidence="3 4">
    <name type="scientific">Austropuccinia psidii MF-1</name>
    <dbReference type="NCBI Taxonomy" id="1389203"/>
    <lineage>
        <taxon>Eukaryota</taxon>
        <taxon>Fungi</taxon>
        <taxon>Dikarya</taxon>
        <taxon>Basidiomycota</taxon>
        <taxon>Pucciniomycotina</taxon>
        <taxon>Pucciniomycetes</taxon>
        <taxon>Pucciniales</taxon>
        <taxon>Sphaerophragmiaceae</taxon>
        <taxon>Austropuccinia</taxon>
    </lineage>
</organism>
<keyword evidence="4" id="KW-1185">Reference proteome</keyword>
<proteinExistence type="predicted"/>
<feature type="compositionally biased region" description="Polar residues" evidence="1">
    <location>
        <begin position="175"/>
        <end position="196"/>
    </location>
</feature>
<protein>
    <submittedName>
        <fullName evidence="3">Uncharacterized protein</fullName>
    </submittedName>
</protein>
<dbReference type="Proteomes" id="UP000765509">
    <property type="component" value="Unassembled WGS sequence"/>
</dbReference>
<dbReference type="EMBL" id="AVOT02031305">
    <property type="protein sequence ID" value="MBW0524817.1"/>
    <property type="molecule type" value="Genomic_DNA"/>
</dbReference>
<evidence type="ECO:0000256" key="2">
    <source>
        <dbReference type="SAM" id="SignalP"/>
    </source>
</evidence>
<feature type="chain" id="PRO_5040328657" evidence="2">
    <location>
        <begin position="28"/>
        <end position="196"/>
    </location>
</feature>
<evidence type="ECO:0000313" key="4">
    <source>
        <dbReference type="Proteomes" id="UP000765509"/>
    </source>
</evidence>
<reference evidence="3" key="1">
    <citation type="submission" date="2021-03" db="EMBL/GenBank/DDBJ databases">
        <title>Draft genome sequence of rust myrtle Austropuccinia psidii MF-1, a brazilian biotype.</title>
        <authorList>
            <person name="Quecine M.C."/>
            <person name="Pachon D.M.R."/>
            <person name="Bonatelli M.L."/>
            <person name="Correr F.H."/>
            <person name="Franceschini L.M."/>
            <person name="Leite T.F."/>
            <person name="Margarido G.R.A."/>
            <person name="Almeida C.A."/>
            <person name="Ferrarezi J.A."/>
            <person name="Labate C.A."/>
        </authorList>
    </citation>
    <scope>NUCLEOTIDE SEQUENCE</scope>
    <source>
        <strain evidence="3">MF-1</strain>
    </source>
</reference>
<feature type="signal peptide" evidence="2">
    <location>
        <begin position="1"/>
        <end position="27"/>
    </location>
</feature>
<feature type="compositionally biased region" description="Polar residues" evidence="1">
    <location>
        <begin position="77"/>
        <end position="124"/>
    </location>
</feature>
<feature type="region of interest" description="Disordered" evidence="1">
    <location>
        <begin position="37"/>
        <end position="196"/>
    </location>
</feature>
<name>A0A9Q3I2E9_9BASI</name>
<comment type="caution">
    <text evidence="3">The sequence shown here is derived from an EMBL/GenBank/DDBJ whole genome shotgun (WGS) entry which is preliminary data.</text>
</comment>
<dbReference type="AlphaFoldDB" id="A0A9Q3I2E9"/>
<gene>
    <name evidence="3" type="ORF">O181_064532</name>
</gene>
<feature type="compositionally biased region" description="Low complexity" evidence="1">
    <location>
        <begin position="44"/>
        <end position="63"/>
    </location>
</feature>
<accession>A0A9Q3I2E9</accession>
<feature type="compositionally biased region" description="Low complexity" evidence="1">
    <location>
        <begin position="146"/>
        <end position="170"/>
    </location>
</feature>
<keyword evidence="2" id="KW-0732">Signal</keyword>
<evidence type="ECO:0000313" key="3">
    <source>
        <dbReference type="EMBL" id="MBW0524817.1"/>
    </source>
</evidence>